<gene>
    <name evidence="1" type="ORF">BYL167_LOCUS55437</name>
</gene>
<reference evidence="1" key="1">
    <citation type="submission" date="2021-02" db="EMBL/GenBank/DDBJ databases">
        <authorList>
            <person name="Nowell W R."/>
        </authorList>
    </citation>
    <scope>NUCLEOTIDE SEQUENCE</scope>
</reference>
<evidence type="ECO:0000313" key="2">
    <source>
        <dbReference type="Proteomes" id="UP000681967"/>
    </source>
</evidence>
<proteinExistence type="predicted"/>
<sequence>MKIKPTLLKTIYDATSSSEKKPTIVSLDFMKCESNYKAARLFHPIIDEEGFLVIKHIPNPKISDNEELVVIDTNNSEKLVV</sequence>
<comment type="caution">
    <text evidence="1">The sequence shown here is derived from an EMBL/GenBank/DDBJ whole genome shotgun (WGS) entry which is preliminary data.</text>
</comment>
<organism evidence="1 2">
    <name type="scientific">Rotaria magnacalcarata</name>
    <dbReference type="NCBI Taxonomy" id="392030"/>
    <lineage>
        <taxon>Eukaryota</taxon>
        <taxon>Metazoa</taxon>
        <taxon>Spiralia</taxon>
        <taxon>Gnathifera</taxon>
        <taxon>Rotifera</taxon>
        <taxon>Eurotatoria</taxon>
        <taxon>Bdelloidea</taxon>
        <taxon>Philodinida</taxon>
        <taxon>Philodinidae</taxon>
        <taxon>Rotaria</taxon>
    </lineage>
</organism>
<evidence type="ECO:0000313" key="1">
    <source>
        <dbReference type="EMBL" id="CAF5001174.1"/>
    </source>
</evidence>
<feature type="non-terminal residue" evidence="1">
    <location>
        <position position="81"/>
    </location>
</feature>
<dbReference type="EMBL" id="CAJOBH010206823">
    <property type="protein sequence ID" value="CAF5001174.1"/>
    <property type="molecule type" value="Genomic_DNA"/>
</dbReference>
<accession>A0A8S3DI11</accession>
<dbReference type="Proteomes" id="UP000681967">
    <property type="component" value="Unassembled WGS sequence"/>
</dbReference>
<protein>
    <submittedName>
        <fullName evidence="1">Uncharacterized protein</fullName>
    </submittedName>
</protein>
<dbReference type="AlphaFoldDB" id="A0A8S3DI11"/>
<name>A0A8S3DI11_9BILA</name>